<dbReference type="Gene3D" id="4.10.1000.10">
    <property type="entry name" value="Zinc finger, CCCH-type"/>
    <property type="match status" value="2"/>
</dbReference>
<dbReference type="VEuPathDB" id="FungiDB:CGB_H2160W"/>
<sequence>MSDAEKKRIQLEIARLSGAIHRHTHNANYHPYKSAYPPARDHSRGRARGAASTRGRGRGGRGAYTLDLRAQNQAASASGSQVSTPPTGAGPSAQAGPDTEKEEGEIEPDPPVQPAASWIKTARSGHRSLMTAEKRAQLQAKAVYNTSTSKSSTSLKPPGKGRRPILNIKAVPVPDSTPRVFIDGVTYEFNPGGKGLKRTSDYKQPNTLQWYIDSPKPKLVSVLGIKYRFQPNGDLTLPKSNVPRKGQLCPYFSKTGRCRKGHICKAIHDPDRVAACPNFLRGRCELGPICPLSHNPSAHNTPSCTRFQALSYCTRPNCPYPHVKVSNDAPICEDFAFTGWCDTAEGECPYLHSYDCPEFWSTGKCPRGAKCKLRHTLRAEKGRAAKPETTKEAAAAAGAAAAAAAAAASDKKGKKTEAPPGSFEEQTEFIVFDDEGSPGLALSESEEDDEEENDDDDEDEDEDEEEEEEDEDGHGKQEEASADEKDESDDDVKILF</sequence>
<dbReference type="AlphaFoldDB" id="E6RAM8"/>
<evidence type="ECO:0000256" key="5">
    <source>
        <dbReference type="SAM" id="MobiDB-lite"/>
    </source>
</evidence>
<dbReference type="eggNOG" id="KOG1492">
    <property type="taxonomic scope" value="Eukaryota"/>
</dbReference>
<dbReference type="SUPFAM" id="SSF90229">
    <property type="entry name" value="CCCH zinc finger"/>
    <property type="match status" value="1"/>
</dbReference>
<feature type="compositionally biased region" description="Basic and acidic residues" evidence="5">
    <location>
        <begin position="473"/>
        <end position="483"/>
    </location>
</feature>
<feature type="compositionally biased region" description="Low complexity" evidence="5">
    <location>
        <begin position="70"/>
        <end position="83"/>
    </location>
</feature>
<dbReference type="PANTHER" id="PTHR46156">
    <property type="entry name" value="CCCH ZINGC FINGER"/>
    <property type="match status" value="1"/>
</dbReference>
<evidence type="ECO:0000256" key="3">
    <source>
        <dbReference type="ARBA" id="ARBA00022833"/>
    </source>
</evidence>
<evidence type="ECO:0000259" key="6">
    <source>
        <dbReference type="PROSITE" id="PS50103"/>
    </source>
</evidence>
<dbReference type="GO" id="GO:0005634">
    <property type="term" value="C:nucleus"/>
    <property type="evidence" value="ECO:0007669"/>
    <property type="project" value="TreeGrafter"/>
</dbReference>
<dbReference type="PROSITE" id="PS50103">
    <property type="entry name" value="ZF_C3H1"/>
    <property type="match status" value="3"/>
</dbReference>
<dbReference type="PANTHER" id="PTHR46156:SF1">
    <property type="entry name" value="ZINC FINGER CCCH DOMAIN-CONTAINING PROTEIN 3"/>
    <property type="match status" value="1"/>
</dbReference>
<dbReference type="SMART" id="SM00356">
    <property type="entry name" value="ZnF_C3H1"/>
    <property type="match status" value="5"/>
</dbReference>
<reference key="2">
    <citation type="journal article" date="2011" name="MBio">
        <title>Genome variation in Cryptococcus gattii, an emerging pathogen of immunocompetent hosts.</title>
        <authorList>
            <person name="D'Souza C.A."/>
            <person name="Kronstad J.W."/>
            <person name="Taylor G."/>
            <person name="Warren R."/>
            <person name="Yuen M."/>
            <person name="Hu G."/>
            <person name="Jung W.H."/>
            <person name="Sham A."/>
            <person name="Kidd S.E."/>
            <person name="Tangen K."/>
            <person name="Lee N."/>
            <person name="Zeilmaker T."/>
            <person name="Sawkins J."/>
            <person name="McVicker G."/>
            <person name="Shah S."/>
            <person name="Gnerre S."/>
            <person name="Griggs A."/>
            <person name="Zeng Q."/>
            <person name="Bartlett K."/>
            <person name="Li W."/>
            <person name="Wang X."/>
            <person name="Heitman J."/>
            <person name="Stajich J.E."/>
            <person name="Fraser J.A."/>
            <person name="Meyer W."/>
            <person name="Carter D."/>
            <person name="Schein J."/>
            <person name="Krzywinski M."/>
            <person name="Kwong-Chung K.J."/>
            <person name="Varma A."/>
            <person name="Wang J."/>
            <person name="Brunham R."/>
            <person name="Fyfe M."/>
            <person name="Ouellette B.F.F."/>
            <person name="Siddiqui A."/>
            <person name="Marra M."/>
            <person name="Jones S."/>
            <person name="Holt R."/>
            <person name="Birren B.W."/>
            <person name="Galagan J.E."/>
            <person name="Cuomo C.A."/>
        </authorList>
    </citation>
    <scope>NUCLEOTIDE SEQUENCE</scope>
    <source>
        <strain>WM276</strain>
    </source>
</reference>
<name>E6RAM8_CRYGW</name>
<dbReference type="EMBL" id="CP000293">
    <property type="protein sequence ID" value="ADV23880.1"/>
    <property type="molecule type" value="Genomic_DNA"/>
</dbReference>
<feature type="region of interest" description="Disordered" evidence="5">
    <location>
        <begin position="27"/>
        <end position="116"/>
    </location>
</feature>
<dbReference type="HOGENOM" id="CLU_609748_0_0_1"/>
<feature type="zinc finger region" description="C3H1-type" evidence="4">
    <location>
        <begin position="275"/>
        <end position="297"/>
    </location>
</feature>
<organism evidence="7 8">
    <name type="scientific">Cryptococcus gattii serotype B (strain WM276 / ATCC MYA-4071)</name>
    <name type="common">Filobasidiella gattii</name>
    <name type="synonym">Cryptococcus bacillisporus</name>
    <dbReference type="NCBI Taxonomy" id="367775"/>
    <lineage>
        <taxon>Eukaryota</taxon>
        <taxon>Fungi</taxon>
        <taxon>Dikarya</taxon>
        <taxon>Basidiomycota</taxon>
        <taxon>Agaricomycotina</taxon>
        <taxon>Tremellomycetes</taxon>
        <taxon>Tremellales</taxon>
        <taxon>Cryptococcaceae</taxon>
        <taxon>Cryptococcus</taxon>
        <taxon>Cryptococcus gattii species complex</taxon>
    </lineage>
</organism>
<evidence type="ECO:0000313" key="7">
    <source>
        <dbReference type="EMBL" id="ADV23880.1"/>
    </source>
</evidence>
<dbReference type="GeneID" id="10189538"/>
<dbReference type="GO" id="GO:0008270">
    <property type="term" value="F:zinc ion binding"/>
    <property type="evidence" value="ECO:0007669"/>
    <property type="project" value="UniProtKB-KW"/>
</dbReference>
<dbReference type="KEGG" id="cgi:CGB_H2160W"/>
<dbReference type="Proteomes" id="UP000007805">
    <property type="component" value="Chromosome H"/>
</dbReference>
<accession>E6RAM8</accession>
<feature type="zinc finger region" description="C3H1-type" evidence="4">
    <location>
        <begin position="243"/>
        <end position="271"/>
    </location>
</feature>
<reference evidence="7 8" key="1">
    <citation type="journal article" date="2011" name="MBio">
        <title>Genome variation in Cryptococcus gattii, an emerging pathogen of immunocompetent hosts.</title>
        <authorList>
            <person name="D'Souza C.A."/>
            <person name="Kronstad J.W."/>
            <person name="Taylor G."/>
            <person name="Warren R."/>
            <person name="Yuen M."/>
            <person name="Hu G."/>
            <person name="Jung W.H."/>
            <person name="Sham A."/>
            <person name="Kidd S.E."/>
            <person name="Tangen K."/>
            <person name="Lee N."/>
            <person name="Zeilmaker T."/>
            <person name="Sawkins J."/>
            <person name="McVicker G."/>
            <person name="Shah S."/>
            <person name="Gnerre S."/>
            <person name="Griggs A."/>
            <person name="Zeng Q."/>
            <person name="Bartlett K."/>
            <person name="Li W."/>
            <person name="Wang X."/>
            <person name="Heitman J."/>
            <person name="Stajich J.E."/>
            <person name="Fraser J.A."/>
            <person name="Meyer W."/>
            <person name="Carter D."/>
            <person name="Schein J."/>
            <person name="Krzywinski M."/>
            <person name="Kwon-Chung K.J."/>
            <person name="Varma A."/>
            <person name="Wang J."/>
            <person name="Brunham R."/>
            <person name="Fyfe M."/>
            <person name="Ouellette B.F."/>
            <person name="Siddiqui A."/>
            <person name="Marra M."/>
            <person name="Jones S."/>
            <person name="Holt R."/>
            <person name="Birren B.W."/>
            <person name="Galagan J.E."/>
            <person name="Cuomo C.A."/>
        </authorList>
    </citation>
    <scope>NUCLEOTIDE SEQUENCE [LARGE SCALE GENOMIC DNA]</scope>
    <source>
        <strain evidence="8">WM276 / ATCC MYA-4071</strain>
    </source>
</reference>
<feature type="compositionally biased region" description="Acidic residues" evidence="5">
    <location>
        <begin position="444"/>
        <end position="472"/>
    </location>
</feature>
<feature type="region of interest" description="Disordered" evidence="5">
    <location>
        <begin position="144"/>
        <end position="165"/>
    </location>
</feature>
<keyword evidence="3 4" id="KW-0862">Zinc</keyword>
<evidence type="ECO:0000256" key="4">
    <source>
        <dbReference type="PROSITE-ProRule" id="PRU00723"/>
    </source>
</evidence>
<evidence type="ECO:0000256" key="1">
    <source>
        <dbReference type="ARBA" id="ARBA00022723"/>
    </source>
</evidence>
<feature type="domain" description="C3H1-type" evidence="6">
    <location>
        <begin position="275"/>
        <end position="297"/>
    </location>
</feature>
<gene>
    <name evidence="7" type="ordered locus">CGB_H2160W</name>
</gene>
<keyword evidence="8" id="KW-1185">Reference proteome</keyword>
<dbReference type="InterPro" id="IPR000571">
    <property type="entry name" value="Znf_CCCH"/>
</dbReference>
<evidence type="ECO:0000313" key="8">
    <source>
        <dbReference type="Proteomes" id="UP000007805"/>
    </source>
</evidence>
<dbReference type="RefSeq" id="XP_003195667.1">
    <property type="nucleotide sequence ID" value="XM_003195619.1"/>
</dbReference>
<evidence type="ECO:0000256" key="2">
    <source>
        <dbReference type="ARBA" id="ARBA00022771"/>
    </source>
</evidence>
<feature type="region of interest" description="Disordered" evidence="5">
    <location>
        <begin position="410"/>
        <end position="496"/>
    </location>
</feature>
<dbReference type="InterPro" id="IPR036855">
    <property type="entry name" value="Znf_CCCH_sf"/>
</dbReference>
<feature type="domain" description="C3H1-type" evidence="6">
    <location>
        <begin position="243"/>
        <end position="271"/>
    </location>
</feature>
<keyword evidence="2 4" id="KW-0863">Zinc-finger</keyword>
<keyword evidence="1 4" id="KW-0479">Metal-binding</keyword>
<feature type="domain" description="C3H1-type" evidence="6">
    <location>
        <begin position="355"/>
        <end position="378"/>
    </location>
</feature>
<protein>
    <recommendedName>
        <fullName evidence="6">C3H1-type domain-containing protein</fullName>
    </recommendedName>
</protein>
<dbReference type="OrthoDB" id="410307at2759"/>
<feature type="compositionally biased region" description="Acidic residues" evidence="5">
    <location>
        <begin position="425"/>
        <end position="436"/>
    </location>
</feature>
<proteinExistence type="predicted"/>
<feature type="zinc finger region" description="C3H1-type" evidence="4">
    <location>
        <begin position="355"/>
        <end position="378"/>
    </location>
</feature>